<comment type="caution">
    <text evidence="1">The sequence shown here is derived from an EMBL/GenBank/DDBJ whole genome shotgun (WGS) entry which is preliminary data.</text>
</comment>
<keyword evidence="2" id="KW-1185">Reference proteome</keyword>
<protein>
    <submittedName>
        <fullName evidence="1">Uncharacterized protein</fullName>
    </submittedName>
</protein>
<dbReference type="Proteomes" id="UP000708208">
    <property type="component" value="Unassembled WGS sequence"/>
</dbReference>
<accession>A0A8J2L357</accession>
<gene>
    <name evidence="1" type="ORF">AFUS01_LOCUS25209</name>
</gene>
<proteinExistence type="predicted"/>
<dbReference type="EMBL" id="CAJVCH010322288">
    <property type="protein sequence ID" value="CAG7786649.1"/>
    <property type="molecule type" value="Genomic_DNA"/>
</dbReference>
<sequence>MSSRSESFSIKHVVNRGKKDMVEIRDHQVTVPKNNKIIICTVETLPKDVKYIVKDGRFCRTYMYRKFEETRPQYEDGWCSLGGHATILKDGMCLGCKQPAPTAVKLEVAHYDRTHDAKLRMKPVVVLKKLKIVPA</sequence>
<reference evidence="1" key="1">
    <citation type="submission" date="2021-06" db="EMBL/GenBank/DDBJ databases">
        <authorList>
            <person name="Hodson N. C."/>
            <person name="Mongue J. A."/>
            <person name="Jaron S. K."/>
        </authorList>
    </citation>
    <scope>NUCLEOTIDE SEQUENCE</scope>
</reference>
<evidence type="ECO:0000313" key="2">
    <source>
        <dbReference type="Proteomes" id="UP000708208"/>
    </source>
</evidence>
<organism evidence="1 2">
    <name type="scientific">Allacma fusca</name>
    <dbReference type="NCBI Taxonomy" id="39272"/>
    <lineage>
        <taxon>Eukaryota</taxon>
        <taxon>Metazoa</taxon>
        <taxon>Ecdysozoa</taxon>
        <taxon>Arthropoda</taxon>
        <taxon>Hexapoda</taxon>
        <taxon>Collembola</taxon>
        <taxon>Symphypleona</taxon>
        <taxon>Sminthuridae</taxon>
        <taxon>Allacma</taxon>
    </lineage>
</organism>
<evidence type="ECO:0000313" key="1">
    <source>
        <dbReference type="EMBL" id="CAG7786649.1"/>
    </source>
</evidence>
<name>A0A8J2L357_9HEXA</name>
<dbReference type="AlphaFoldDB" id="A0A8J2L357"/>